<proteinExistence type="predicted"/>
<dbReference type="EMBL" id="JAENIJ010000009">
    <property type="protein sequence ID" value="MBK1882324.1"/>
    <property type="molecule type" value="Genomic_DNA"/>
</dbReference>
<evidence type="ECO:0008006" key="4">
    <source>
        <dbReference type="Google" id="ProtNLM"/>
    </source>
</evidence>
<keyword evidence="3" id="KW-1185">Reference proteome</keyword>
<protein>
    <recommendedName>
        <fullName evidence="4">Lipoprotein</fullName>
    </recommendedName>
</protein>
<keyword evidence="1" id="KW-0732">Signal</keyword>
<evidence type="ECO:0000313" key="3">
    <source>
        <dbReference type="Proteomes" id="UP000603141"/>
    </source>
</evidence>
<comment type="caution">
    <text evidence="2">The sequence shown here is derived from an EMBL/GenBank/DDBJ whole genome shotgun (WGS) entry which is preliminary data.</text>
</comment>
<sequence length="128" mass="13920">MKNLFYLTTLIAVSLGFSSCCSMFSLHKASYVTETKQVKLCGYDTVTEQVAVGDPKDGMVQTVEKKVPRYKTVTKKVRVKCGPCTHFYCPTTGCCGTTSEEFLNMVTAQPATGSPFIGLVPTMKTLAP</sequence>
<feature type="signal peptide" evidence="1">
    <location>
        <begin position="1"/>
        <end position="28"/>
    </location>
</feature>
<evidence type="ECO:0000256" key="1">
    <source>
        <dbReference type="SAM" id="SignalP"/>
    </source>
</evidence>
<evidence type="ECO:0000313" key="2">
    <source>
        <dbReference type="EMBL" id="MBK1882324.1"/>
    </source>
</evidence>
<dbReference type="PROSITE" id="PS51257">
    <property type="entry name" value="PROKAR_LIPOPROTEIN"/>
    <property type="match status" value="1"/>
</dbReference>
<dbReference type="RefSeq" id="WP_200269347.1">
    <property type="nucleotide sequence ID" value="NZ_JAENIJ010000009.1"/>
</dbReference>
<dbReference type="AlphaFoldDB" id="A0A934SAH8"/>
<dbReference type="Proteomes" id="UP000603141">
    <property type="component" value="Unassembled WGS sequence"/>
</dbReference>
<name>A0A934SAH8_9BACT</name>
<gene>
    <name evidence="2" type="ORF">JIN85_07855</name>
</gene>
<organism evidence="2 3">
    <name type="scientific">Luteolibacter pohnpeiensis</name>
    <dbReference type="NCBI Taxonomy" id="454153"/>
    <lineage>
        <taxon>Bacteria</taxon>
        <taxon>Pseudomonadati</taxon>
        <taxon>Verrucomicrobiota</taxon>
        <taxon>Verrucomicrobiia</taxon>
        <taxon>Verrucomicrobiales</taxon>
        <taxon>Verrucomicrobiaceae</taxon>
        <taxon>Luteolibacter</taxon>
    </lineage>
</organism>
<accession>A0A934SAH8</accession>
<feature type="chain" id="PRO_5036951696" description="Lipoprotein" evidence="1">
    <location>
        <begin position="29"/>
        <end position="128"/>
    </location>
</feature>
<reference evidence="2" key="1">
    <citation type="submission" date="2021-01" db="EMBL/GenBank/DDBJ databases">
        <title>Modified the classification status of verrucomicrobia.</title>
        <authorList>
            <person name="Feng X."/>
        </authorList>
    </citation>
    <scope>NUCLEOTIDE SEQUENCE</scope>
    <source>
        <strain evidence="2">KCTC 22041</strain>
    </source>
</reference>